<dbReference type="RefSeq" id="WP_329776781.1">
    <property type="nucleotide sequence ID" value="NZ_JAYDYW010000017.1"/>
</dbReference>
<evidence type="ECO:0000313" key="2">
    <source>
        <dbReference type="EMBL" id="MEE1676040.1"/>
    </source>
</evidence>
<protein>
    <submittedName>
        <fullName evidence="2">3-deoxy-D-manno-octulosonic acid transferase</fullName>
    </submittedName>
</protein>
<name>A0ABU7G9V1_9ALTE</name>
<gene>
    <name evidence="2" type="ORF">SNR37_001367</name>
</gene>
<comment type="caution">
    <text evidence="2">The sequence shown here is derived from an EMBL/GenBank/DDBJ whole genome shotgun (WGS) entry which is preliminary data.</text>
</comment>
<keyword evidence="1" id="KW-1133">Transmembrane helix</keyword>
<feature type="transmembrane region" description="Helical" evidence="1">
    <location>
        <begin position="59"/>
        <end position="80"/>
    </location>
</feature>
<evidence type="ECO:0000313" key="3">
    <source>
        <dbReference type="Proteomes" id="UP001310248"/>
    </source>
</evidence>
<feature type="transmembrane region" description="Helical" evidence="1">
    <location>
        <begin position="205"/>
        <end position="226"/>
    </location>
</feature>
<proteinExistence type="predicted"/>
<feature type="transmembrane region" description="Helical" evidence="1">
    <location>
        <begin position="166"/>
        <end position="185"/>
    </location>
</feature>
<keyword evidence="3" id="KW-1185">Reference proteome</keyword>
<feature type="transmembrane region" description="Helical" evidence="1">
    <location>
        <begin position="18"/>
        <end position="39"/>
    </location>
</feature>
<sequence>MSTSVSLHQTIEKHLSSIFWLIVIIATALSVIYASNQILTGDQHQMLIKGYLGAYQDNWLSYGNAASVVGNVPGSLSTYIVGLPLVIWNSPWAPMLLLIALRLASFFLFDAVIKHIFSPTVRISFLVLYLLNPWFLFDSLIYNPAYLCFFAALHCWSAFKMSQQKSLIYTALNVLAIGFAMQLHYSWPILAAMSAYLFYRRLIHVHWFGFFVGGAIVVASLIPYLMELQANTAIQGQESDRYIGWGGVHVYPVLKSVLYWLRYSSFLFSNRIITDAEFLWLTDITWLRLSIDYLWQAILYVVGGLTVIVSWGINQRVWRRIKPHWRSRETLNLSQQDWLMHYAFSAVLGIIISAILSPIIFSYWHLIITFGFALFPVLYQAERWQHSKPKHLAGIICIVTSYFLVVNLVASHDSNKYSYTDSYQQQVEFYIQQKELTTISPQQEN</sequence>
<dbReference type="Proteomes" id="UP001310248">
    <property type="component" value="Unassembled WGS sequence"/>
</dbReference>
<accession>A0ABU7G9V1</accession>
<keyword evidence="1" id="KW-0472">Membrane</keyword>
<dbReference type="GO" id="GO:0016740">
    <property type="term" value="F:transferase activity"/>
    <property type="evidence" value="ECO:0007669"/>
    <property type="project" value="UniProtKB-KW"/>
</dbReference>
<feature type="transmembrane region" description="Helical" evidence="1">
    <location>
        <begin position="338"/>
        <end position="356"/>
    </location>
</feature>
<feature type="transmembrane region" description="Helical" evidence="1">
    <location>
        <begin position="293"/>
        <end position="317"/>
    </location>
</feature>
<dbReference type="EMBL" id="JAYDYW010000017">
    <property type="protein sequence ID" value="MEE1676040.1"/>
    <property type="molecule type" value="Genomic_DNA"/>
</dbReference>
<reference evidence="3" key="1">
    <citation type="submission" date="2023-07" db="EMBL/GenBank/DDBJ databases">
        <title>Draft genome sequence of Agarivorans aestuarii strain ZMCS4, a CAZymes producing bacteria isolated from the marine brown algae Clodostephus spongiosus.</title>
        <authorList>
            <person name="Lorente B."/>
            <person name="Cabral C."/>
            <person name="Frias J."/>
            <person name="Faria J."/>
            <person name="Toubarro D."/>
        </authorList>
    </citation>
    <scope>NUCLEOTIDE SEQUENCE [LARGE SCALE GENOMIC DNA]</scope>
    <source>
        <strain evidence="3">ZMCS4</strain>
    </source>
</reference>
<organism evidence="2 3">
    <name type="scientific">Agarivorans aestuarii</name>
    <dbReference type="NCBI Taxonomy" id="1563703"/>
    <lineage>
        <taxon>Bacteria</taxon>
        <taxon>Pseudomonadati</taxon>
        <taxon>Pseudomonadota</taxon>
        <taxon>Gammaproteobacteria</taxon>
        <taxon>Alteromonadales</taxon>
        <taxon>Alteromonadaceae</taxon>
        <taxon>Agarivorans</taxon>
    </lineage>
</organism>
<keyword evidence="2" id="KW-0808">Transferase</keyword>
<feature type="transmembrane region" description="Helical" evidence="1">
    <location>
        <begin position="391"/>
        <end position="410"/>
    </location>
</feature>
<keyword evidence="1" id="KW-0812">Transmembrane</keyword>
<feature type="transmembrane region" description="Helical" evidence="1">
    <location>
        <begin position="362"/>
        <end position="379"/>
    </location>
</feature>
<evidence type="ECO:0000256" key="1">
    <source>
        <dbReference type="SAM" id="Phobius"/>
    </source>
</evidence>
<reference evidence="2 3" key="2">
    <citation type="submission" date="2023-12" db="EMBL/GenBank/DDBJ databases">
        <authorList>
            <consortium name="Cladostephus spongiosus"/>
            <person name="Lorente B."/>
            <person name="Cabral C."/>
            <person name="Frias J."/>
            <person name="Faria J."/>
            <person name="Toubarro D."/>
        </authorList>
    </citation>
    <scope>NUCLEOTIDE SEQUENCE [LARGE SCALE GENOMIC DNA]</scope>
    <source>
        <strain evidence="2 3">ZMCS4</strain>
    </source>
</reference>
<feature type="transmembrane region" description="Helical" evidence="1">
    <location>
        <begin position="92"/>
        <end position="109"/>
    </location>
</feature>